<organism evidence="1 2">
    <name type="scientific">Brachybacterium huguangmaarense</name>
    <dbReference type="NCBI Taxonomy" id="1652028"/>
    <lineage>
        <taxon>Bacteria</taxon>
        <taxon>Bacillati</taxon>
        <taxon>Actinomycetota</taxon>
        <taxon>Actinomycetes</taxon>
        <taxon>Micrococcales</taxon>
        <taxon>Dermabacteraceae</taxon>
        <taxon>Brachybacterium</taxon>
    </lineage>
</organism>
<proteinExistence type="predicted"/>
<evidence type="ECO:0008006" key="3">
    <source>
        <dbReference type="Google" id="ProtNLM"/>
    </source>
</evidence>
<dbReference type="Proteomes" id="UP001164305">
    <property type="component" value="Chromosome"/>
</dbReference>
<reference evidence="1" key="1">
    <citation type="submission" date="2022-10" db="EMBL/GenBank/DDBJ databases">
        <title>Whole-Genome Sequencing of Brachybacterium huguangmaarense BRM-3, Isolated from Betula schmidtii.</title>
        <authorList>
            <person name="Haam D."/>
        </authorList>
    </citation>
    <scope>NUCLEOTIDE SEQUENCE</scope>
    <source>
        <strain evidence="1">BRM-3</strain>
    </source>
</reference>
<evidence type="ECO:0000313" key="1">
    <source>
        <dbReference type="EMBL" id="UYG15764.1"/>
    </source>
</evidence>
<dbReference type="RefSeq" id="WP_263592978.1">
    <property type="nucleotide sequence ID" value="NZ_CP107020.1"/>
</dbReference>
<protein>
    <recommendedName>
        <fullName evidence="3">Phage tail protein</fullName>
    </recommendedName>
</protein>
<sequence length="211" mass="23462">MSPYVTDNLQTDNRLVTKHGNQMLAIADYSAAPLAELFTAAGEPTPLPAYFRQMGYITTDGVKQGNDVSSNDTNMVQDLDPVRSDIESITRTIGVTFGEANSWVNALLHGLPVSEWPAKKTDAWDYEFGEVADPPFYRLLFLSQDGTGDQIKYRVEQAYRVKVTNLGERTLNRTDAEGFEFTFGLYKDPATGKTLRRASDGPFYRGLLTEG</sequence>
<gene>
    <name evidence="1" type="ORF">BRM3_08910</name>
</gene>
<dbReference type="EMBL" id="CP107020">
    <property type="protein sequence ID" value="UYG15764.1"/>
    <property type="molecule type" value="Genomic_DNA"/>
</dbReference>
<keyword evidence="2" id="KW-1185">Reference proteome</keyword>
<name>A0ABY6FXV4_9MICO</name>
<evidence type="ECO:0000313" key="2">
    <source>
        <dbReference type="Proteomes" id="UP001164305"/>
    </source>
</evidence>
<accession>A0ABY6FXV4</accession>